<dbReference type="Pfam" id="PF13472">
    <property type="entry name" value="Lipase_GDSL_2"/>
    <property type="match status" value="1"/>
</dbReference>
<dbReference type="GO" id="GO:0016788">
    <property type="term" value="F:hydrolase activity, acting on ester bonds"/>
    <property type="evidence" value="ECO:0007669"/>
    <property type="project" value="UniProtKB-ARBA"/>
</dbReference>
<dbReference type="RefSeq" id="WP_108855510.1">
    <property type="nucleotide sequence ID" value="NZ_OMOI01000001.1"/>
</dbReference>
<proteinExistence type="predicted"/>
<keyword evidence="4" id="KW-1185">Reference proteome</keyword>
<dbReference type="Proteomes" id="UP000244911">
    <property type="component" value="Unassembled WGS sequence"/>
</dbReference>
<feature type="domain" description="SGNH hydrolase-type esterase" evidence="2">
    <location>
        <begin position="179"/>
        <end position="420"/>
    </location>
</feature>
<keyword evidence="1" id="KW-0812">Transmembrane</keyword>
<gene>
    <name evidence="3" type="ORF">ALP8811_00393</name>
</gene>
<dbReference type="InterPro" id="IPR013830">
    <property type="entry name" value="SGNH_hydro"/>
</dbReference>
<accession>A0A2R8AH95</accession>
<keyword evidence="1" id="KW-1133">Transmembrane helix</keyword>
<dbReference type="AlphaFoldDB" id="A0A2R8AH95"/>
<evidence type="ECO:0000313" key="4">
    <source>
        <dbReference type="Proteomes" id="UP000244911"/>
    </source>
</evidence>
<feature type="transmembrane region" description="Helical" evidence="1">
    <location>
        <begin position="38"/>
        <end position="59"/>
    </location>
</feature>
<keyword evidence="1" id="KW-0472">Membrane</keyword>
<dbReference type="EMBL" id="OMOI01000001">
    <property type="protein sequence ID" value="SPF75406.1"/>
    <property type="molecule type" value="Genomic_DNA"/>
</dbReference>
<dbReference type="InterPro" id="IPR036514">
    <property type="entry name" value="SGNH_hydro_sf"/>
</dbReference>
<evidence type="ECO:0000313" key="3">
    <source>
        <dbReference type="EMBL" id="SPF75406.1"/>
    </source>
</evidence>
<protein>
    <recommendedName>
        <fullName evidence="2">SGNH hydrolase-type esterase domain-containing protein</fullName>
    </recommendedName>
</protein>
<reference evidence="3 4" key="1">
    <citation type="submission" date="2018-03" db="EMBL/GenBank/DDBJ databases">
        <authorList>
            <person name="Keele B.F."/>
        </authorList>
    </citation>
    <scope>NUCLEOTIDE SEQUENCE [LARGE SCALE GENOMIC DNA]</scope>
    <source>
        <strain evidence="3 4">CECT 8811</strain>
    </source>
</reference>
<evidence type="ECO:0000256" key="1">
    <source>
        <dbReference type="SAM" id="Phobius"/>
    </source>
</evidence>
<feature type="transmembrane region" description="Helical" evidence="1">
    <location>
        <begin position="65"/>
        <end position="85"/>
    </location>
</feature>
<name>A0A2R8AH95_9RHOB</name>
<organism evidence="3 4">
    <name type="scientific">Aliiroseovarius pelagivivens</name>
    <dbReference type="NCBI Taxonomy" id="1639690"/>
    <lineage>
        <taxon>Bacteria</taxon>
        <taxon>Pseudomonadati</taxon>
        <taxon>Pseudomonadota</taxon>
        <taxon>Alphaproteobacteria</taxon>
        <taxon>Rhodobacterales</taxon>
        <taxon>Paracoccaceae</taxon>
        <taxon>Aliiroseovarius</taxon>
    </lineage>
</organism>
<evidence type="ECO:0000259" key="2">
    <source>
        <dbReference type="Pfam" id="PF13472"/>
    </source>
</evidence>
<dbReference type="SUPFAM" id="SSF52266">
    <property type="entry name" value="SGNH hydrolase"/>
    <property type="match status" value="1"/>
</dbReference>
<dbReference type="Gene3D" id="3.40.50.1110">
    <property type="entry name" value="SGNH hydrolase"/>
    <property type="match status" value="1"/>
</dbReference>
<dbReference type="OrthoDB" id="7336780at2"/>
<sequence>MITRIGSVLCIMVAGYFLATAGYALMNASSYAVGTARVMRYVIAPGAIGLIFLLVALFVKSDRRLLIGIYAFSTLVALFAFEAFLTWRSIQGSIGLAGFIQGEDTSYERYQQTLPPTYTLKALNRDLGVPSLAEMQMGAIPGKEVLLCTRDGQPVSYVADRYGLRNPDDVHDAPVELLLLGDSFTEGICLPEGEDIASQIRAEEPAMVNTGTRGAGPLYELAVLRRWGMKLRPEHTVIFFFEGNDWQNIKKELTFPFLTDALDPSKPVGPVASAVNSPDAINQILDGWWGEQSQSLEGFLGRRSWRRNFFALQQSALVMGIHYPKATVEKPEYLQILHAARSTVDQWEGKLTLVYIPQVDRFVGLLPSASVYDELRNRVRNAADQAGLDFVDLVPLIEAQKSPRSAYAADSHFNALGARLAAEAVLAHLGK</sequence>
<feature type="transmembrane region" description="Helical" evidence="1">
    <location>
        <begin position="6"/>
        <end position="26"/>
    </location>
</feature>